<dbReference type="PANTHER" id="PTHR35532:SF5">
    <property type="entry name" value="CARBOHYDRATE-BINDING DOMAIN-CONTAINING PROTEIN"/>
    <property type="match status" value="1"/>
</dbReference>
<dbReference type="PANTHER" id="PTHR35532">
    <property type="entry name" value="SIMILAR TO POLYHYDROXYALKANOATE DEPOLYMERASE"/>
    <property type="match status" value="1"/>
</dbReference>
<accession>K0T307</accession>
<evidence type="ECO:0000256" key="1">
    <source>
        <dbReference type="SAM" id="MobiDB-lite"/>
    </source>
</evidence>
<comment type="caution">
    <text evidence="3">The sequence shown here is derived from an EMBL/GenBank/DDBJ whole genome shotgun (WGS) entry which is preliminary data.</text>
</comment>
<evidence type="ECO:0000313" key="4">
    <source>
        <dbReference type="Proteomes" id="UP000266841"/>
    </source>
</evidence>
<dbReference type="InterPro" id="IPR002931">
    <property type="entry name" value="Transglutaminase-like"/>
</dbReference>
<sequence>MPRTRRKSVSRQCRHREHAVPSPSTGDRDRAHEPSPRTGRAGRGPPTSTSPPRPEAGPGAARRCRCRASCRHRRPPPVAAAAALHLGVDAGASGSCASNSTHVGWILDDGRSVSMERDEARSEMAAYLWRNVMPYDVSDARALGFDPDSLGSTPGIIERDESSLTGDGGGALRSVSRAAREGSAVDGLSDGVLNQTLHYALEAKARYPWTDAIPRSVYLEYVAPYAVVNEPRTDHRQLLFDAVDGMLAEYQRTDGPTVPKLRGPAPDETPREQIKEAVKLINTRLWSALGRESSPIVFQAGLTPRIYDPLSVVAYGHSSCTGLAILLASALRSAGIPARMAGTPAWHGNDDEGNHGWVEVYVPGDGAGGKGEWAFLEPTPGIAEGQEDAADADDLDRDPCKRWFCQRDRFDGSTRTYATRFDRVEADATYPMAWAVGDDGVPGLDRSDYYNEVCGKCGQ</sequence>
<feature type="domain" description="Transglutaminase-like" evidence="2">
    <location>
        <begin position="312"/>
        <end position="380"/>
    </location>
</feature>
<evidence type="ECO:0000259" key="2">
    <source>
        <dbReference type="SMART" id="SM00460"/>
    </source>
</evidence>
<feature type="region of interest" description="Disordered" evidence="1">
    <location>
        <begin position="1"/>
        <end position="60"/>
    </location>
</feature>
<keyword evidence="4" id="KW-1185">Reference proteome</keyword>
<dbReference type="eggNOG" id="ENOG502S264">
    <property type="taxonomic scope" value="Eukaryota"/>
</dbReference>
<dbReference type="OrthoDB" id="525602at2759"/>
<organism evidence="3 4">
    <name type="scientific">Thalassiosira oceanica</name>
    <name type="common">Marine diatom</name>
    <dbReference type="NCBI Taxonomy" id="159749"/>
    <lineage>
        <taxon>Eukaryota</taxon>
        <taxon>Sar</taxon>
        <taxon>Stramenopiles</taxon>
        <taxon>Ochrophyta</taxon>
        <taxon>Bacillariophyta</taxon>
        <taxon>Coscinodiscophyceae</taxon>
        <taxon>Thalassiosirophycidae</taxon>
        <taxon>Thalassiosirales</taxon>
        <taxon>Thalassiosiraceae</taxon>
        <taxon>Thalassiosira</taxon>
    </lineage>
</organism>
<feature type="compositionally biased region" description="Basic and acidic residues" evidence="1">
    <location>
        <begin position="26"/>
        <end position="35"/>
    </location>
</feature>
<dbReference type="EMBL" id="AGNL01007087">
    <property type="protein sequence ID" value="EJK71544.1"/>
    <property type="molecule type" value="Genomic_DNA"/>
</dbReference>
<dbReference type="InterPro" id="IPR038765">
    <property type="entry name" value="Papain-like_cys_pep_sf"/>
</dbReference>
<gene>
    <name evidence="3" type="ORF">THAOC_07001</name>
</gene>
<dbReference type="OMA" id="INTRLWS"/>
<dbReference type="Pfam" id="PF01841">
    <property type="entry name" value="Transglut_core"/>
    <property type="match status" value="1"/>
</dbReference>
<evidence type="ECO:0000313" key="3">
    <source>
        <dbReference type="EMBL" id="EJK71544.1"/>
    </source>
</evidence>
<reference evidence="3 4" key="1">
    <citation type="journal article" date="2012" name="Genome Biol.">
        <title>Genome and low-iron response of an oceanic diatom adapted to chronic iron limitation.</title>
        <authorList>
            <person name="Lommer M."/>
            <person name="Specht M."/>
            <person name="Roy A.S."/>
            <person name="Kraemer L."/>
            <person name="Andreson R."/>
            <person name="Gutowska M.A."/>
            <person name="Wolf J."/>
            <person name="Bergner S.V."/>
            <person name="Schilhabel M.B."/>
            <person name="Klostermeier U.C."/>
            <person name="Beiko R.G."/>
            <person name="Rosenstiel P."/>
            <person name="Hippler M."/>
            <person name="Laroche J."/>
        </authorList>
    </citation>
    <scope>NUCLEOTIDE SEQUENCE [LARGE SCALE GENOMIC DNA]</scope>
    <source>
        <strain evidence="3 4">CCMP1005</strain>
    </source>
</reference>
<dbReference type="SMART" id="SM00460">
    <property type="entry name" value="TGc"/>
    <property type="match status" value="1"/>
</dbReference>
<dbReference type="Gene3D" id="3.10.620.30">
    <property type="match status" value="1"/>
</dbReference>
<protein>
    <recommendedName>
        <fullName evidence="2">Transglutaminase-like domain-containing protein</fullName>
    </recommendedName>
</protein>
<dbReference type="SUPFAM" id="SSF54001">
    <property type="entry name" value="Cysteine proteinases"/>
    <property type="match status" value="1"/>
</dbReference>
<proteinExistence type="predicted"/>
<dbReference type="Proteomes" id="UP000266841">
    <property type="component" value="Unassembled WGS sequence"/>
</dbReference>
<name>K0T307_THAOC</name>
<dbReference type="AlphaFoldDB" id="K0T307"/>
<feature type="compositionally biased region" description="Basic residues" evidence="1">
    <location>
        <begin position="1"/>
        <end position="17"/>
    </location>
</feature>